<dbReference type="EMBL" id="CP018632">
    <property type="protein sequence ID" value="ASJ73428.1"/>
    <property type="molecule type" value="Genomic_DNA"/>
</dbReference>
<proteinExistence type="predicted"/>
<dbReference type="OrthoDB" id="5877525at2"/>
<keyword evidence="2" id="KW-1185">Reference proteome</keyword>
<dbReference type="AlphaFoldDB" id="A0A2Z2NUM1"/>
<name>A0A2Z2NUM1_9GAMM</name>
<dbReference type="KEGG" id="gai:IMCC3135_16730"/>
<reference evidence="1 2" key="1">
    <citation type="submission" date="2016-12" db="EMBL/GenBank/DDBJ databases">
        <authorList>
            <person name="Song W.-J."/>
            <person name="Kurnit D.M."/>
        </authorList>
    </citation>
    <scope>NUCLEOTIDE SEQUENCE [LARGE SCALE GENOMIC DNA]</scope>
    <source>
        <strain evidence="1 2">IMCC3135</strain>
    </source>
</reference>
<protein>
    <submittedName>
        <fullName evidence="1">Uncharacterized protein</fullName>
    </submittedName>
</protein>
<dbReference type="Proteomes" id="UP000250079">
    <property type="component" value="Chromosome"/>
</dbReference>
<gene>
    <name evidence="1" type="ORF">IMCC3135_16730</name>
</gene>
<sequence>MEPMSEKDWRAFKALKADALERYCASILAESAALSADMARTAHERYLAVYALIDKRNRSMAKAFDGHSRSKALYQLRVMHTMGLIADEDLQRFGLQCFDLDD</sequence>
<dbReference type="RefSeq" id="WP_088918623.1">
    <property type="nucleotide sequence ID" value="NZ_CP018632.1"/>
</dbReference>
<accession>A0A2Z2NUM1</accession>
<evidence type="ECO:0000313" key="2">
    <source>
        <dbReference type="Proteomes" id="UP000250079"/>
    </source>
</evidence>
<evidence type="ECO:0000313" key="1">
    <source>
        <dbReference type="EMBL" id="ASJ73428.1"/>
    </source>
</evidence>
<organism evidence="1 2">
    <name type="scientific">Granulosicoccus antarcticus IMCC3135</name>
    <dbReference type="NCBI Taxonomy" id="1192854"/>
    <lineage>
        <taxon>Bacteria</taxon>
        <taxon>Pseudomonadati</taxon>
        <taxon>Pseudomonadota</taxon>
        <taxon>Gammaproteobacteria</taxon>
        <taxon>Chromatiales</taxon>
        <taxon>Granulosicoccaceae</taxon>
        <taxon>Granulosicoccus</taxon>
    </lineage>
</organism>